<evidence type="ECO:0000256" key="2">
    <source>
        <dbReference type="ARBA" id="ARBA00023125"/>
    </source>
</evidence>
<dbReference type="SMART" id="SM00448">
    <property type="entry name" value="REC"/>
    <property type="match status" value="1"/>
</dbReference>
<dbReference type="PRINTS" id="PR00038">
    <property type="entry name" value="HTHLUXR"/>
</dbReference>
<dbReference type="InterPro" id="IPR011006">
    <property type="entry name" value="CheY-like_superfamily"/>
</dbReference>
<dbReference type="InterPro" id="IPR058245">
    <property type="entry name" value="NreC/VraR/RcsB-like_REC"/>
</dbReference>
<organism evidence="6 7">
    <name type="scientific">Archangium lansingense</name>
    <dbReference type="NCBI Taxonomy" id="2995310"/>
    <lineage>
        <taxon>Bacteria</taxon>
        <taxon>Pseudomonadati</taxon>
        <taxon>Myxococcota</taxon>
        <taxon>Myxococcia</taxon>
        <taxon>Myxococcales</taxon>
        <taxon>Cystobacterineae</taxon>
        <taxon>Archangiaceae</taxon>
        <taxon>Archangium</taxon>
    </lineage>
</organism>
<dbReference type="Pfam" id="PF00196">
    <property type="entry name" value="GerE"/>
    <property type="match status" value="1"/>
</dbReference>
<feature type="modified residue" description="4-aspartylphosphate" evidence="3">
    <location>
        <position position="57"/>
    </location>
</feature>
<reference evidence="6 7" key="1">
    <citation type="submission" date="2022-11" db="EMBL/GenBank/DDBJ databases">
        <title>Minimal conservation of predation-associated metabolite biosynthetic gene clusters underscores biosynthetic potential of Myxococcota including descriptions for ten novel species: Archangium lansinium sp. nov., Myxococcus landrumus sp. nov., Nannocystis bai.</title>
        <authorList>
            <person name="Ahearne A."/>
            <person name="Stevens C."/>
            <person name="Phillips K."/>
        </authorList>
    </citation>
    <scope>NUCLEOTIDE SEQUENCE [LARGE SCALE GENOMIC DNA]</scope>
    <source>
        <strain evidence="6 7">MIWBW</strain>
    </source>
</reference>
<protein>
    <submittedName>
        <fullName evidence="6">Response regulator transcription factor</fullName>
    </submittedName>
</protein>
<dbReference type="SMART" id="SM00421">
    <property type="entry name" value="HTH_LUXR"/>
    <property type="match status" value="1"/>
</dbReference>
<dbReference type="PROSITE" id="PS50043">
    <property type="entry name" value="HTH_LUXR_2"/>
    <property type="match status" value="1"/>
</dbReference>
<sequence length="224" mass="23902">MPSKLHILLADDHAVVRMGVRALLQTQPDFEVVGEAESGDAAVALAARHTPDVVLLDLLMPGLSGVEATKRLKQVSPRSQVLILTSFHDDEHVLPSLRAGALSYLLKSASPDELLQAIRKAARGEAVLAAPIASQVVRALQQPSSPPPRSGPLEELSEREAQVLRLLAEGAANAEIARRLFISEKTVKSHVSSILGKLAVTDRTQAAALAWREGLMTASRGRGD</sequence>
<feature type="domain" description="HTH luxR-type" evidence="4">
    <location>
        <begin position="149"/>
        <end position="214"/>
    </location>
</feature>
<dbReference type="RefSeq" id="WP_267539010.1">
    <property type="nucleotide sequence ID" value="NZ_JAPNKA010000001.1"/>
</dbReference>
<evidence type="ECO:0000256" key="1">
    <source>
        <dbReference type="ARBA" id="ARBA00022553"/>
    </source>
</evidence>
<evidence type="ECO:0000259" key="5">
    <source>
        <dbReference type="PROSITE" id="PS50110"/>
    </source>
</evidence>
<dbReference type="InterPro" id="IPR001789">
    <property type="entry name" value="Sig_transdc_resp-reg_receiver"/>
</dbReference>
<dbReference type="Proteomes" id="UP001207654">
    <property type="component" value="Unassembled WGS sequence"/>
</dbReference>
<gene>
    <name evidence="6" type="ORF">OV287_38390</name>
</gene>
<evidence type="ECO:0000256" key="3">
    <source>
        <dbReference type="PROSITE-ProRule" id="PRU00169"/>
    </source>
</evidence>
<keyword evidence="2" id="KW-0238">DNA-binding</keyword>
<feature type="domain" description="Response regulatory" evidence="5">
    <location>
        <begin position="6"/>
        <end position="122"/>
    </location>
</feature>
<dbReference type="PANTHER" id="PTHR43214">
    <property type="entry name" value="TWO-COMPONENT RESPONSE REGULATOR"/>
    <property type="match status" value="1"/>
</dbReference>
<name>A0ABT4AF80_9BACT</name>
<dbReference type="InterPro" id="IPR039420">
    <property type="entry name" value="WalR-like"/>
</dbReference>
<comment type="caution">
    <text evidence="6">The sequence shown here is derived from an EMBL/GenBank/DDBJ whole genome shotgun (WGS) entry which is preliminary data.</text>
</comment>
<dbReference type="InterPro" id="IPR016032">
    <property type="entry name" value="Sig_transdc_resp-reg_C-effctor"/>
</dbReference>
<dbReference type="SUPFAM" id="SSF46894">
    <property type="entry name" value="C-terminal effector domain of the bipartite response regulators"/>
    <property type="match status" value="1"/>
</dbReference>
<evidence type="ECO:0000313" key="6">
    <source>
        <dbReference type="EMBL" id="MCY1080339.1"/>
    </source>
</evidence>
<dbReference type="CDD" id="cd17535">
    <property type="entry name" value="REC_NarL-like"/>
    <property type="match status" value="1"/>
</dbReference>
<dbReference type="CDD" id="cd06170">
    <property type="entry name" value="LuxR_C_like"/>
    <property type="match status" value="1"/>
</dbReference>
<dbReference type="Gene3D" id="3.40.50.2300">
    <property type="match status" value="1"/>
</dbReference>
<keyword evidence="7" id="KW-1185">Reference proteome</keyword>
<dbReference type="PROSITE" id="PS00622">
    <property type="entry name" value="HTH_LUXR_1"/>
    <property type="match status" value="1"/>
</dbReference>
<dbReference type="Pfam" id="PF00072">
    <property type="entry name" value="Response_reg"/>
    <property type="match status" value="1"/>
</dbReference>
<dbReference type="SUPFAM" id="SSF52172">
    <property type="entry name" value="CheY-like"/>
    <property type="match status" value="1"/>
</dbReference>
<dbReference type="InterPro" id="IPR000792">
    <property type="entry name" value="Tscrpt_reg_LuxR_C"/>
</dbReference>
<dbReference type="EMBL" id="JAPNKA010000001">
    <property type="protein sequence ID" value="MCY1080339.1"/>
    <property type="molecule type" value="Genomic_DNA"/>
</dbReference>
<accession>A0ABT4AF80</accession>
<evidence type="ECO:0000259" key="4">
    <source>
        <dbReference type="PROSITE" id="PS50043"/>
    </source>
</evidence>
<keyword evidence="1 3" id="KW-0597">Phosphoprotein</keyword>
<evidence type="ECO:0000313" key="7">
    <source>
        <dbReference type="Proteomes" id="UP001207654"/>
    </source>
</evidence>
<proteinExistence type="predicted"/>
<dbReference type="PANTHER" id="PTHR43214:SF43">
    <property type="entry name" value="TWO-COMPONENT RESPONSE REGULATOR"/>
    <property type="match status" value="1"/>
</dbReference>
<dbReference type="PROSITE" id="PS50110">
    <property type="entry name" value="RESPONSE_REGULATORY"/>
    <property type="match status" value="1"/>
</dbReference>